<protein>
    <submittedName>
        <fullName evidence="1">Uncharacterized protein</fullName>
    </submittedName>
</protein>
<sequence length="46" mass="5392">MRPYTFRPSFLVFGMPGYIPGNSYLKILLSIKIKPATFSVIWQLWL</sequence>
<dbReference type="EMBL" id="BFAV01000150">
    <property type="protein sequence ID" value="GBF34763.1"/>
    <property type="molecule type" value="Genomic_DNA"/>
</dbReference>
<comment type="caution">
    <text evidence="1">The sequence shown here is derived from an EMBL/GenBank/DDBJ whole genome shotgun (WGS) entry which is preliminary data.</text>
</comment>
<organism evidence="1 2">
    <name type="scientific">Desulfocucumis palustris</name>
    <dbReference type="NCBI Taxonomy" id="1898651"/>
    <lineage>
        <taxon>Bacteria</taxon>
        <taxon>Bacillati</taxon>
        <taxon>Bacillota</taxon>
        <taxon>Clostridia</taxon>
        <taxon>Eubacteriales</taxon>
        <taxon>Desulfocucumaceae</taxon>
        <taxon>Desulfocucumis</taxon>
    </lineage>
</organism>
<evidence type="ECO:0000313" key="1">
    <source>
        <dbReference type="EMBL" id="GBF34763.1"/>
    </source>
</evidence>
<name>A0A2L2XGB6_9FIRM</name>
<keyword evidence="2" id="KW-1185">Reference proteome</keyword>
<evidence type="ECO:0000313" key="2">
    <source>
        <dbReference type="Proteomes" id="UP000239549"/>
    </source>
</evidence>
<accession>A0A2L2XGB6</accession>
<dbReference type="Proteomes" id="UP000239549">
    <property type="component" value="Unassembled WGS sequence"/>
</dbReference>
<dbReference type="AlphaFoldDB" id="A0A2L2XGB6"/>
<reference evidence="2" key="1">
    <citation type="submission" date="2018-02" db="EMBL/GenBank/DDBJ databases">
        <title>Genome sequence of Desulfocucumis palustris strain NAW-5.</title>
        <authorList>
            <person name="Watanabe M."/>
            <person name="Kojima H."/>
            <person name="Fukui M."/>
        </authorList>
    </citation>
    <scope>NUCLEOTIDE SEQUENCE [LARGE SCALE GENOMIC DNA]</scope>
    <source>
        <strain evidence="2">NAW-5</strain>
    </source>
</reference>
<gene>
    <name evidence="1" type="ORF">DCCM_3883</name>
</gene>
<proteinExistence type="predicted"/>